<dbReference type="InterPro" id="IPR032675">
    <property type="entry name" value="LRR_dom_sf"/>
</dbReference>
<protein>
    <recommendedName>
        <fullName evidence="1">F-box/LRR-repeat protein 15/At3g58940/PEG3-like LRR domain-containing protein</fullName>
    </recommendedName>
</protein>
<evidence type="ECO:0000313" key="3">
    <source>
        <dbReference type="Proteomes" id="UP000006038"/>
    </source>
</evidence>
<dbReference type="AlphaFoldDB" id="J3MI09"/>
<reference evidence="2" key="1">
    <citation type="journal article" date="2013" name="Nat. Commun.">
        <title>Whole-genome sequencing of Oryza brachyantha reveals mechanisms underlying Oryza genome evolution.</title>
        <authorList>
            <person name="Chen J."/>
            <person name="Huang Q."/>
            <person name="Gao D."/>
            <person name="Wang J."/>
            <person name="Lang Y."/>
            <person name="Liu T."/>
            <person name="Li B."/>
            <person name="Bai Z."/>
            <person name="Luis Goicoechea J."/>
            <person name="Liang C."/>
            <person name="Chen C."/>
            <person name="Zhang W."/>
            <person name="Sun S."/>
            <person name="Liao Y."/>
            <person name="Zhang X."/>
            <person name="Yang L."/>
            <person name="Song C."/>
            <person name="Wang M."/>
            <person name="Shi J."/>
            <person name="Liu G."/>
            <person name="Liu J."/>
            <person name="Zhou H."/>
            <person name="Zhou W."/>
            <person name="Yu Q."/>
            <person name="An N."/>
            <person name="Chen Y."/>
            <person name="Cai Q."/>
            <person name="Wang B."/>
            <person name="Liu B."/>
            <person name="Min J."/>
            <person name="Huang Y."/>
            <person name="Wu H."/>
            <person name="Li Z."/>
            <person name="Zhang Y."/>
            <person name="Yin Y."/>
            <person name="Song W."/>
            <person name="Jiang J."/>
            <person name="Jackson S.A."/>
            <person name="Wing R.A."/>
            <person name="Wang J."/>
            <person name="Chen M."/>
        </authorList>
    </citation>
    <scope>NUCLEOTIDE SEQUENCE [LARGE SCALE GENOMIC DNA]</scope>
    <source>
        <strain evidence="2">cv. IRGC 101232</strain>
    </source>
</reference>
<dbReference type="InterPro" id="IPR050232">
    <property type="entry name" value="FBL13/AtMIF1-like"/>
</dbReference>
<keyword evidence="3" id="KW-1185">Reference proteome</keyword>
<feature type="domain" description="F-box/LRR-repeat protein 15/At3g58940/PEG3-like LRR" evidence="1">
    <location>
        <begin position="57"/>
        <end position="201"/>
    </location>
</feature>
<dbReference type="SUPFAM" id="SSF52047">
    <property type="entry name" value="RNI-like"/>
    <property type="match status" value="1"/>
</dbReference>
<dbReference type="EnsemblPlants" id="OB07G10410.1">
    <property type="protein sequence ID" value="OB07G10410.1"/>
    <property type="gene ID" value="OB07G10410"/>
</dbReference>
<evidence type="ECO:0000313" key="2">
    <source>
        <dbReference type="EnsemblPlants" id="OB07G10410.1"/>
    </source>
</evidence>
<proteinExistence type="predicted"/>
<organism evidence="2">
    <name type="scientific">Oryza brachyantha</name>
    <name type="common">malo sina</name>
    <dbReference type="NCBI Taxonomy" id="4533"/>
    <lineage>
        <taxon>Eukaryota</taxon>
        <taxon>Viridiplantae</taxon>
        <taxon>Streptophyta</taxon>
        <taxon>Embryophyta</taxon>
        <taxon>Tracheophyta</taxon>
        <taxon>Spermatophyta</taxon>
        <taxon>Magnoliopsida</taxon>
        <taxon>Liliopsida</taxon>
        <taxon>Poales</taxon>
        <taxon>Poaceae</taxon>
        <taxon>BOP clade</taxon>
        <taxon>Oryzoideae</taxon>
        <taxon>Oryzeae</taxon>
        <taxon>Oryzinae</taxon>
        <taxon>Oryza</taxon>
    </lineage>
</organism>
<dbReference type="Gene3D" id="3.80.10.10">
    <property type="entry name" value="Ribonuclease Inhibitor"/>
    <property type="match status" value="1"/>
</dbReference>
<dbReference type="Pfam" id="PF24758">
    <property type="entry name" value="LRR_At5g56370"/>
    <property type="match status" value="1"/>
</dbReference>
<dbReference type="HOGENOM" id="CLU_661187_0_0_1"/>
<accession>J3MI09</accession>
<dbReference type="PANTHER" id="PTHR31900:SF30">
    <property type="entry name" value="SUPERFAMILY PROTEIN, PUTATIVE-RELATED"/>
    <property type="match status" value="1"/>
</dbReference>
<sequence>MEAYDLDASSIPHHLVDRDAAFAAHVDRVVFNHSGPGIKFMSLKHTRYDTDGDRRVTAWLDRLASRDHHLLERLDVSIGAAMYTPPSLFRCTTLVDLRLDLHAAVRGLDDGAVHLPVLRRLSLEHTGFNSSTHFQNLIDGCPLLEMLHLRFTALAHREDTAGIVIGSPSLRRVVLEGCGGYGTVPFEVTAPNVDEFVFSGRNVVALESGGVRRLAARKVSLLMDDKTWFYHMFASFQVMPFFNVGSNMSRIMSGFQGVVELAISGWCIEYLSRIVDCIELPELGIQTLRVEGMWPNEGQAGIVLHLLRSSPCLRSLFITNELDHPMDISIDVHREQYPKTPEFLFDDMPGRLSHLRRFFMFNFTGNHNEISIINFVLSSSCISIDPDQFGVTDVLGNDWSSTQLILASYVLVNSQPWMHE</sequence>
<dbReference type="Gramene" id="OB07G10410.1">
    <property type="protein sequence ID" value="OB07G10410.1"/>
    <property type="gene ID" value="OB07G10410"/>
</dbReference>
<name>J3MI09_ORYBR</name>
<dbReference type="PANTHER" id="PTHR31900">
    <property type="entry name" value="F-BOX/RNI SUPERFAMILY PROTEIN-RELATED"/>
    <property type="match status" value="1"/>
</dbReference>
<evidence type="ECO:0000259" key="1">
    <source>
        <dbReference type="Pfam" id="PF24758"/>
    </source>
</evidence>
<dbReference type="OMA" id="FFMFNFT"/>
<dbReference type="InterPro" id="IPR055411">
    <property type="entry name" value="LRR_FXL15/At3g58940/PEG3-like"/>
</dbReference>
<dbReference type="Proteomes" id="UP000006038">
    <property type="component" value="Chromosome 7"/>
</dbReference>
<reference evidence="2" key="2">
    <citation type="submission" date="2013-04" db="UniProtKB">
        <authorList>
            <consortium name="EnsemblPlants"/>
        </authorList>
    </citation>
    <scope>IDENTIFICATION</scope>
</reference>